<dbReference type="AlphaFoldDB" id="A0A9J7MT63"/>
<reference evidence="10" key="1">
    <citation type="journal article" date="2020" name="Nat. Ecol. Evol.">
        <title>Deeply conserved synteny resolves early events in vertebrate evolution.</title>
        <authorList>
            <person name="Simakov O."/>
            <person name="Marletaz F."/>
            <person name="Yue J.X."/>
            <person name="O'Connell B."/>
            <person name="Jenkins J."/>
            <person name="Brandt A."/>
            <person name="Calef R."/>
            <person name="Tung C.H."/>
            <person name="Huang T.K."/>
            <person name="Schmutz J."/>
            <person name="Satoh N."/>
            <person name="Yu J.K."/>
            <person name="Putnam N.H."/>
            <person name="Green R.E."/>
            <person name="Rokhsar D.S."/>
        </authorList>
    </citation>
    <scope>NUCLEOTIDE SEQUENCE [LARGE SCALE GENOMIC DNA]</scope>
    <source>
        <strain evidence="10">S238N-H82</strain>
    </source>
</reference>
<protein>
    <submittedName>
        <fullName evidence="11">Targeting protein for Xklp2 homolog isoform X1</fullName>
    </submittedName>
</protein>
<dbReference type="PANTHER" id="PTHR14326">
    <property type="entry name" value="TARGETING PROTEIN FOR XKLP2"/>
    <property type="match status" value="1"/>
</dbReference>
<feature type="region of interest" description="Disordered" evidence="7">
    <location>
        <begin position="331"/>
        <end position="379"/>
    </location>
</feature>
<dbReference type="PANTHER" id="PTHR14326:SF44">
    <property type="entry name" value="TARGETING PROTEIN FOR XKLP2"/>
    <property type="match status" value="1"/>
</dbReference>
<feature type="compositionally biased region" description="Basic and acidic residues" evidence="7">
    <location>
        <begin position="96"/>
        <end position="119"/>
    </location>
</feature>
<feature type="region of interest" description="Disordered" evidence="7">
    <location>
        <begin position="490"/>
        <end position="535"/>
    </location>
</feature>
<dbReference type="InterPro" id="IPR027329">
    <property type="entry name" value="TPX2_C"/>
</dbReference>
<dbReference type="Pfam" id="PF06886">
    <property type="entry name" value="TPX2"/>
    <property type="match status" value="1"/>
</dbReference>
<feature type="region of interest" description="Disordered" evidence="7">
    <location>
        <begin position="287"/>
        <end position="306"/>
    </location>
</feature>
<comment type="subcellular location">
    <subcellularLocation>
        <location evidence="2">Cytoplasm</location>
        <location evidence="2">Cytoskeleton</location>
        <location evidence="2">Spindle</location>
    </subcellularLocation>
    <subcellularLocation>
        <location evidence="1">Nucleus</location>
    </subcellularLocation>
</comment>
<dbReference type="InterPro" id="IPR009675">
    <property type="entry name" value="TPX2_fam"/>
</dbReference>
<evidence type="ECO:0000259" key="8">
    <source>
        <dbReference type="Pfam" id="PF06886"/>
    </source>
</evidence>
<dbReference type="KEGG" id="bfo:118417021"/>
<evidence type="ECO:0000256" key="6">
    <source>
        <dbReference type="ARBA" id="ARBA00023242"/>
    </source>
</evidence>
<evidence type="ECO:0000256" key="3">
    <source>
        <dbReference type="ARBA" id="ARBA00005885"/>
    </source>
</evidence>
<feature type="compositionally biased region" description="Basic and acidic residues" evidence="7">
    <location>
        <begin position="160"/>
        <end position="172"/>
    </location>
</feature>
<feature type="region of interest" description="Disordered" evidence="7">
    <location>
        <begin position="151"/>
        <end position="272"/>
    </location>
</feature>
<reference evidence="11" key="2">
    <citation type="submission" date="2025-08" db="UniProtKB">
        <authorList>
            <consortium name="RefSeq"/>
        </authorList>
    </citation>
    <scope>IDENTIFICATION</scope>
    <source>
        <strain evidence="11">S238N-H82</strain>
        <tissue evidence="11">Testes</tissue>
    </source>
</reference>
<evidence type="ECO:0000259" key="9">
    <source>
        <dbReference type="Pfam" id="PF12214"/>
    </source>
</evidence>
<keyword evidence="4" id="KW-0963">Cytoplasm</keyword>
<evidence type="ECO:0000256" key="2">
    <source>
        <dbReference type="ARBA" id="ARBA00004186"/>
    </source>
</evidence>
<feature type="compositionally biased region" description="Basic and acidic residues" evidence="7">
    <location>
        <begin position="512"/>
        <end position="535"/>
    </location>
</feature>
<sequence>MSLEEGSKWDFNCPQFVDFSEPQALTLDDNADEWFDYQHENEEGIPLDAPPSPEAEHTEDVTVTVTKATETLQKMQETALAASAFPVVKVGPYVEKEEKKDEPEFPEVVKEKAVPEKVEPTVPPAETETKTEPPPVEVVVMQPEETPMQFTAVTEAPVDATKKLKAKTEASRVRRSVRRKSYVKTEVQPPKEAQVEPANKKQKTAANERRSAPRARHGSGKTRRSADTSAEPPVKKAKSSADPKTRIKLTMPKTPECAKRSYKRPGVVKKTSEELELERIEQLREETRRQHQIAEESYKQAQASAGYHAARAAVPLTKPHEFHFHTDERLKDHGMETRQDSKNKRFEDSLRTHPPSPVSGSRTQAKCNKLTKPKPFKFTNDSRKRKLHEVDHAGHNKWHSVSEQVINFHKKTPDRFRRKARMELNATRAGPVVGDHKMKLTQPQSPNFSKRPRNRSARVKSAAEIEEEEVEEMKKYKFKAREIDQRLFQQAGVGVPKKPHKPVTQPVGMELETDRRIQERHDETKNADNEEKFEFHARPVPAKILEGPVGVAEKKVAPLTIPESPAFALKNRVRSVKPEVQDEEEERIIYARPMPHTGVPFKPNREHKVTQLEPFSFQGRVEEQLVKKEEKIQQIIQEEAKVASSFRAQNLPETLHQPGHLPDVPKKAPTNPEPFQLSCDDKGAKKAAEWSKKMEEELKQQREQASSFKHKPADVLYKEPFIPQKATKPLTDVSEFDLNTVRRAEQRQEFEMQKKMKEEEMEALRQQQEAERREQEQVEIARLRKELVHKANPIRHGRPLEIQPSNKPLTNPQTPNFSDRRRKASVRL</sequence>
<dbReference type="GO" id="GO:0005819">
    <property type="term" value="C:spindle"/>
    <property type="evidence" value="ECO:0007669"/>
    <property type="project" value="UniProtKB-SubCell"/>
</dbReference>
<feature type="domain" description="TPX2 C-terminal" evidence="8">
    <location>
        <begin position="736"/>
        <end position="810"/>
    </location>
</feature>
<feature type="compositionally biased region" description="Basic and acidic residues" evidence="7">
    <location>
        <begin position="679"/>
        <end position="702"/>
    </location>
</feature>
<dbReference type="GO" id="GO:0005634">
    <property type="term" value="C:nucleus"/>
    <property type="evidence" value="ECO:0007669"/>
    <property type="project" value="UniProtKB-SubCell"/>
</dbReference>
<feature type="compositionally biased region" description="Polar residues" evidence="7">
    <location>
        <begin position="803"/>
        <end position="817"/>
    </location>
</feature>
<name>A0A9J7MT63_BRAFL</name>
<dbReference type="OrthoDB" id="1684416at2759"/>
<keyword evidence="6" id="KW-0539">Nucleus</keyword>
<feature type="region of interest" description="Disordered" evidence="7">
    <location>
        <begin position="96"/>
        <end position="136"/>
    </location>
</feature>
<feature type="compositionally biased region" description="Basic residues" evidence="7">
    <location>
        <begin position="173"/>
        <end position="182"/>
    </location>
</feature>
<evidence type="ECO:0000256" key="5">
    <source>
        <dbReference type="ARBA" id="ARBA00023212"/>
    </source>
</evidence>
<dbReference type="Pfam" id="PF12214">
    <property type="entry name" value="TPX2_importin"/>
    <property type="match status" value="1"/>
</dbReference>
<feature type="region of interest" description="Disordered" evidence="7">
    <location>
        <begin position="749"/>
        <end position="828"/>
    </location>
</feature>
<keyword evidence="5" id="KW-0206">Cytoskeleton</keyword>
<dbReference type="OMA" id="GRHTVSC"/>
<accession>A0A9J7MT63</accession>
<dbReference type="RefSeq" id="XP_035678245.1">
    <property type="nucleotide sequence ID" value="XM_035822352.1"/>
</dbReference>
<feature type="region of interest" description="Disordered" evidence="7">
    <location>
        <begin position="436"/>
        <end position="462"/>
    </location>
</feature>
<dbReference type="InterPro" id="IPR027330">
    <property type="entry name" value="TPX2_central_dom"/>
</dbReference>
<evidence type="ECO:0000256" key="1">
    <source>
        <dbReference type="ARBA" id="ARBA00004123"/>
    </source>
</evidence>
<dbReference type="GO" id="GO:0005874">
    <property type="term" value="C:microtubule"/>
    <property type="evidence" value="ECO:0007669"/>
    <property type="project" value="InterPro"/>
</dbReference>
<organism evidence="10 11">
    <name type="scientific">Branchiostoma floridae</name>
    <name type="common">Florida lancelet</name>
    <name type="synonym">Amphioxus</name>
    <dbReference type="NCBI Taxonomy" id="7739"/>
    <lineage>
        <taxon>Eukaryota</taxon>
        <taxon>Metazoa</taxon>
        <taxon>Chordata</taxon>
        <taxon>Cephalochordata</taxon>
        <taxon>Leptocardii</taxon>
        <taxon>Amphioxiformes</taxon>
        <taxon>Branchiostomatidae</taxon>
        <taxon>Branchiostoma</taxon>
    </lineage>
</organism>
<dbReference type="GO" id="GO:0060236">
    <property type="term" value="P:regulation of mitotic spindle organization"/>
    <property type="evidence" value="ECO:0007669"/>
    <property type="project" value="InterPro"/>
</dbReference>
<feature type="compositionally biased region" description="Basic and acidic residues" evidence="7">
    <location>
        <begin position="749"/>
        <end position="758"/>
    </location>
</feature>
<proteinExistence type="inferred from homology"/>
<feature type="domain" description="TPX2 central" evidence="9">
    <location>
        <begin position="438"/>
        <end position="567"/>
    </location>
</feature>
<feature type="compositionally biased region" description="Basic and acidic residues" evidence="7">
    <location>
        <begin position="331"/>
        <end position="351"/>
    </location>
</feature>
<feature type="compositionally biased region" description="Basic and acidic residues" evidence="7">
    <location>
        <begin position="287"/>
        <end position="298"/>
    </location>
</feature>
<feature type="compositionally biased region" description="Basic and acidic residues" evidence="7">
    <location>
        <begin position="768"/>
        <end position="789"/>
    </location>
</feature>
<feature type="compositionally biased region" description="Basic residues" evidence="7">
    <location>
        <begin position="212"/>
        <end position="223"/>
    </location>
</feature>
<feature type="region of interest" description="Disordered" evidence="7">
    <location>
        <begin position="653"/>
        <end position="711"/>
    </location>
</feature>
<evidence type="ECO:0000256" key="7">
    <source>
        <dbReference type="SAM" id="MobiDB-lite"/>
    </source>
</evidence>
<gene>
    <name evidence="11" type="primary">LOC118417021</name>
</gene>
<feature type="region of interest" description="Disordered" evidence="7">
    <location>
        <begin position="40"/>
        <end position="59"/>
    </location>
</feature>
<keyword evidence="10" id="KW-1185">Reference proteome</keyword>
<evidence type="ECO:0000313" key="11">
    <source>
        <dbReference type="RefSeq" id="XP_035678245.1"/>
    </source>
</evidence>
<dbReference type="GeneID" id="118417021"/>
<dbReference type="Proteomes" id="UP000001554">
    <property type="component" value="Chromosome 6"/>
</dbReference>
<evidence type="ECO:0000313" key="10">
    <source>
        <dbReference type="Proteomes" id="UP000001554"/>
    </source>
</evidence>
<comment type="similarity">
    <text evidence="3">Belongs to the TPX2 family.</text>
</comment>
<evidence type="ECO:0000256" key="4">
    <source>
        <dbReference type="ARBA" id="ARBA00022490"/>
    </source>
</evidence>